<dbReference type="Proteomes" id="UP000625804">
    <property type="component" value="Unassembled WGS sequence"/>
</dbReference>
<sequence>MAEKVIFEKGYYEVDPARMQHYVKQTVMNDAECRRIIKCRTMYLEWMLNHFSDGVPAPPEEE</sequence>
<keyword evidence="2" id="KW-1185">Reference proteome</keyword>
<evidence type="ECO:0000313" key="1">
    <source>
        <dbReference type="EMBL" id="NSL51902.1"/>
    </source>
</evidence>
<reference evidence="1" key="1">
    <citation type="submission" date="2020-06" db="EMBL/GenBank/DDBJ databases">
        <title>A novel thermopfilic bacterium from Erzurum, Turkey.</title>
        <authorList>
            <person name="Adiguzel A."/>
            <person name="Ay H."/>
            <person name="Baltaci M.O."/>
        </authorList>
    </citation>
    <scope>NUCLEOTIDE SEQUENCE</scope>
    <source>
        <strain evidence="1">P2</strain>
    </source>
</reference>
<dbReference type="AlphaFoldDB" id="A0A8J8GDY5"/>
<gene>
    <name evidence="1" type="ORF">HR057_09085</name>
</gene>
<protein>
    <submittedName>
        <fullName evidence="1">Uncharacterized protein</fullName>
    </submittedName>
</protein>
<dbReference type="EMBL" id="JABTTE010000010">
    <property type="protein sequence ID" value="NSL51902.1"/>
    <property type="molecule type" value="Genomic_DNA"/>
</dbReference>
<evidence type="ECO:0000313" key="2">
    <source>
        <dbReference type="Proteomes" id="UP000625804"/>
    </source>
</evidence>
<organism evidence="1 2">
    <name type="scientific">Calidifontibacillus erzurumensis</name>
    <dbReference type="NCBI Taxonomy" id="2741433"/>
    <lineage>
        <taxon>Bacteria</taxon>
        <taxon>Bacillati</taxon>
        <taxon>Bacillota</taxon>
        <taxon>Bacilli</taxon>
        <taxon>Bacillales</taxon>
        <taxon>Bacillaceae</taxon>
        <taxon>Calidifontibacillus/Schinkia group</taxon>
        <taxon>Calidifontibacillus</taxon>
    </lineage>
</organism>
<accession>A0A8J8GDY5</accession>
<comment type="caution">
    <text evidence="1">The sequence shown here is derived from an EMBL/GenBank/DDBJ whole genome shotgun (WGS) entry which is preliminary data.</text>
</comment>
<proteinExistence type="predicted"/>
<dbReference type="RefSeq" id="WP_173731109.1">
    <property type="nucleotide sequence ID" value="NZ_JABTTE010000010.1"/>
</dbReference>
<name>A0A8J8GDY5_9BACI</name>